<gene>
    <name evidence="1" type="ORF">BDA99DRAFT_525400</name>
</gene>
<dbReference type="Gene3D" id="2.60.40.1180">
    <property type="entry name" value="Golgi alpha-mannosidase II"/>
    <property type="match status" value="1"/>
</dbReference>
<protein>
    <submittedName>
        <fullName evidence="1">Uncharacterized protein</fullName>
    </submittedName>
</protein>
<evidence type="ECO:0000313" key="1">
    <source>
        <dbReference type="EMBL" id="KAI9247958.1"/>
    </source>
</evidence>
<dbReference type="InterPro" id="IPR013780">
    <property type="entry name" value="Glyco_hydro_b"/>
</dbReference>
<name>A0AAD5JZ83_9FUNG</name>
<organism evidence="1 2">
    <name type="scientific">Phascolomyces articulosus</name>
    <dbReference type="NCBI Taxonomy" id="60185"/>
    <lineage>
        <taxon>Eukaryota</taxon>
        <taxon>Fungi</taxon>
        <taxon>Fungi incertae sedis</taxon>
        <taxon>Mucoromycota</taxon>
        <taxon>Mucoromycotina</taxon>
        <taxon>Mucoromycetes</taxon>
        <taxon>Mucorales</taxon>
        <taxon>Lichtheimiaceae</taxon>
        <taxon>Phascolomyces</taxon>
    </lineage>
</organism>
<dbReference type="AlphaFoldDB" id="A0AAD5JZ83"/>
<dbReference type="Proteomes" id="UP001209540">
    <property type="component" value="Unassembled WGS sequence"/>
</dbReference>
<evidence type="ECO:0000313" key="2">
    <source>
        <dbReference type="Proteomes" id="UP001209540"/>
    </source>
</evidence>
<sequence length="71" mass="8079">MTNKCSLVLILISPVVEENATSINGLFPSALRYSWYTPYKSNIESKGEDYVIPDSPLTYITLHIHVDPLFY</sequence>
<proteinExistence type="predicted"/>
<keyword evidence="2" id="KW-1185">Reference proteome</keyword>
<reference evidence="1" key="2">
    <citation type="submission" date="2023-02" db="EMBL/GenBank/DDBJ databases">
        <authorList>
            <consortium name="DOE Joint Genome Institute"/>
            <person name="Mondo S.J."/>
            <person name="Chang Y."/>
            <person name="Wang Y."/>
            <person name="Ahrendt S."/>
            <person name="Andreopoulos W."/>
            <person name="Barry K."/>
            <person name="Beard J."/>
            <person name="Benny G.L."/>
            <person name="Blankenship S."/>
            <person name="Bonito G."/>
            <person name="Cuomo C."/>
            <person name="Desiro A."/>
            <person name="Gervers K.A."/>
            <person name="Hundley H."/>
            <person name="Kuo A."/>
            <person name="LaButti K."/>
            <person name="Lang B.F."/>
            <person name="Lipzen A."/>
            <person name="O'Donnell K."/>
            <person name="Pangilinan J."/>
            <person name="Reynolds N."/>
            <person name="Sandor L."/>
            <person name="Smith M.W."/>
            <person name="Tsang A."/>
            <person name="Grigoriev I.V."/>
            <person name="Stajich J.E."/>
            <person name="Spatafora J.W."/>
        </authorList>
    </citation>
    <scope>NUCLEOTIDE SEQUENCE</scope>
    <source>
        <strain evidence="1">RSA 2281</strain>
    </source>
</reference>
<reference evidence="1" key="1">
    <citation type="journal article" date="2022" name="IScience">
        <title>Evolution of zygomycete secretomes and the origins of terrestrial fungal ecologies.</title>
        <authorList>
            <person name="Chang Y."/>
            <person name="Wang Y."/>
            <person name="Mondo S."/>
            <person name="Ahrendt S."/>
            <person name="Andreopoulos W."/>
            <person name="Barry K."/>
            <person name="Beard J."/>
            <person name="Benny G.L."/>
            <person name="Blankenship S."/>
            <person name="Bonito G."/>
            <person name="Cuomo C."/>
            <person name="Desiro A."/>
            <person name="Gervers K.A."/>
            <person name="Hundley H."/>
            <person name="Kuo A."/>
            <person name="LaButti K."/>
            <person name="Lang B.F."/>
            <person name="Lipzen A."/>
            <person name="O'Donnell K."/>
            <person name="Pangilinan J."/>
            <person name="Reynolds N."/>
            <person name="Sandor L."/>
            <person name="Smith M.E."/>
            <person name="Tsang A."/>
            <person name="Grigoriev I.V."/>
            <person name="Stajich J.E."/>
            <person name="Spatafora J.W."/>
        </authorList>
    </citation>
    <scope>NUCLEOTIDE SEQUENCE</scope>
    <source>
        <strain evidence="1">RSA 2281</strain>
    </source>
</reference>
<comment type="caution">
    <text evidence="1">The sequence shown here is derived from an EMBL/GenBank/DDBJ whole genome shotgun (WGS) entry which is preliminary data.</text>
</comment>
<accession>A0AAD5JZ83</accession>
<dbReference type="EMBL" id="JAIXMP010000040">
    <property type="protein sequence ID" value="KAI9247958.1"/>
    <property type="molecule type" value="Genomic_DNA"/>
</dbReference>